<evidence type="ECO:0000256" key="3">
    <source>
        <dbReference type="ARBA" id="ARBA00009731"/>
    </source>
</evidence>
<evidence type="ECO:0000256" key="11">
    <source>
        <dbReference type="RuleBase" id="RU362127"/>
    </source>
</evidence>
<reference evidence="12 13" key="1">
    <citation type="submission" date="2018-06" db="EMBL/GenBank/DDBJ databases">
        <title>Population genomics shows no distinction between pathogenic Candida krusei and environmental Pichia kudriavzevii: One species, four names.</title>
        <authorList>
            <person name="Douglass A.P."/>
            <person name="Offei B."/>
            <person name="Braun-Galleani S."/>
            <person name="Coughlan A.Y."/>
            <person name="Martos A."/>
            <person name="Ortiz-Merino R.A."/>
            <person name="Byrne K.P."/>
            <person name="Wolfe K.H."/>
        </authorList>
    </citation>
    <scope>NUCLEOTIDE SEQUENCE [LARGE SCALE GENOMIC DNA]</scope>
    <source>
        <strain evidence="12 13">CBS573</strain>
    </source>
</reference>
<accession>A0A2U9R084</accession>
<gene>
    <name evidence="11" type="primary">ALG14</name>
    <name evidence="12" type="ORF">C5L36_0A12830</name>
</gene>
<evidence type="ECO:0000256" key="9">
    <source>
        <dbReference type="ARBA" id="ARBA00023136"/>
    </source>
</evidence>
<dbReference type="STRING" id="4909.A0A2U9R084"/>
<dbReference type="GO" id="GO:0031965">
    <property type="term" value="C:nuclear membrane"/>
    <property type="evidence" value="ECO:0007669"/>
    <property type="project" value="UniProtKB-SubCell"/>
</dbReference>
<dbReference type="Proteomes" id="UP000249293">
    <property type="component" value="Chromosome 1"/>
</dbReference>
<dbReference type="EMBL" id="CP028773">
    <property type="protein sequence ID" value="AWU74707.1"/>
    <property type="molecule type" value="Genomic_DNA"/>
</dbReference>
<dbReference type="OrthoDB" id="17098at2759"/>
<dbReference type="AlphaFoldDB" id="A0A2U9R084"/>
<comment type="similarity">
    <text evidence="3 11">Belongs to the ALG14 family.</text>
</comment>
<dbReference type="VEuPathDB" id="FungiDB:C5L36_0A12830"/>
<evidence type="ECO:0000256" key="4">
    <source>
        <dbReference type="ARBA" id="ARBA00011335"/>
    </source>
</evidence>
<comment type="subunit">
    <text evidence="4 11">Heterodimer with ALG13 to form a functional enzyme.</text>
</comment>
<dbReference type="InterPro" id="IPR013969">
    <property type="entry name" value="Oligosacch_biosynth_Alg14"/>
</dbReference>
<dbReference type="GO" id="GO:0004577">
    <property type="term" value="F:N-acetylglucosaminyldiphosphodolichol N-acetylglucosaminyltransferase activity"/>
    <property type="evidence" value="ECO:0007669"/>
    <property type="project" value="TreeGrafter"/>
</dbReference>
<organism evidence="12 13">
    <name type="scientific">Pichia kudriavzevii</name>
    <name type="common">Yeast</name>
    <name type="synonym">Issatchenkia orientalis</name>
    <dbReference type="NCBI Taxonomy" id="4909"/>
    <lineage>
        <taxon>Eukaryota</taxon>
        <taxon>Fungi</taxon>
        <taxon>Dikarya</taxon>
        <taxon>Ascomycota</taxon>
        <taxon>Saccharomycotina</taxon>
        <taxon>Pichiomycetes</taxon>
        <taxon>Pichiales</taxon>
        <taxon>Pichiaceae</taxon>
        <taxon>Pichia</taxon>
    </lineage>
</organism>
<evidence type="ECO:0000256" key="5">
    <source>
        <dbReference type="ARBA" id="ARBA00017467"/>
    </source>
</evidence>
<dbReference type="GO" id="GO:0006488">
    <property type="term" value="P:dolichol-linked oligosaccharide biosynthetic process"/>
    <property type="evidence" value="ECO:0007669"/>
    <property type="project" value="InterPro"/>
</dbReference>
<dbReference type="Gene3D" id="3.40.50.2000">
    <property type="entry name" value="Glycogen Phosphorylase B"/>
    <property type="match status" value="1"/>
</dbReference>
<dbReference type="GO" id="GO:0043541">
    <property type="term" value="C:UDP-N-acetylglucosamine transferase complex"/>
    <property type="evidence" value="ECO:0007669"/>
    <property type="project" value="TreeGrafter"/>
</dbReference>
<evidence type="ECO:0000256" key="7">
    <source>
        <dbReference type="ARBA" id="ARBA00022824"/>
    </source>
</evidence>
<evidence type="ECO:0000313" key="12">
    <source>
        <dbReference type="EMBL" id="AWU74707.1"/>
    </source>
</evidence>
<keyword evidence="13" id="KW-1185">Reference proteome</keyword>
<feature type="transmembrane region" description="Helical" evidence="11">
    <location>
        <begin position="6"/>
        <end position="30"/>
    </location>
</feature>
<sequence length="231" mass="26589">MDENQFTVIVSSILTLILLVLARLISVLPVTKRVNRLNEREHGAFNSNTKAKGKRQMLILLGSGGHTGEMLRVLEQWKQLDKYDREYVISTGDETSIIKLKQFEEQHGSSKNYKITFVYRARNIGEGKFKATVNTLRSFISTISTFSGKNKLPDIFLTNGPGTAIPIAYILFIFKFFGMCRTKIIYMESIARVKDLSLTGWLIMPISDRILVQWERISKKYRRCEYYGMLV</sequence>
<proteinExistence type="inferred from homology"/>
<dbReference type="PANTHER" id="PTHR12154">
    <property type="entry name" value="GLYCOSYL TRANSFERASE-RELATED"/>
    <property type="match status" value="1"/>
</dbReference>
<protein>
    <recommendedName>
        <fullName evidence="5 11">UDP-N-acetylglucosamine transferase subunit ALG14</fullName>
    </recommendedName>
    <alternativeName>
        <fullName evidence="10 11">Asparagine-linked glycosylation protein 14</fullName>
    </alternativeName>
</protein>
<keyword evidence="6 11" id="KW-0812">Transmembrane</keyword>
<evidence type="ECO:0000256" key="2">
    <source>
        <dbReference type="ARBA" id="ARBA00004590"/>
    </source>
</evidence>
<evidence type="ECO:0000256" key="1">
    <source>
        <dbReference type="ARBA" id="ARBA00004389"/>
    </source>
</evidence>
<evidence type="ECO:0000256" key="6">
    <source>
        <dbReference type="ARBA" id="ARBA00022692"/>
    </source>
</evidence>
<dbReference type="PANTHER" id="PTHR12154:SF4">
    <property type="entry name" value="UDP-N-ACETYLGLUCOSAMINE TRANSFERASE SUBUNIT ALG14 HOMOLOG"/>
    <property type="match status" value="1"/>
</dbReference>
<dbReference type="Pfam" id="PF08660">
    <property type="entry name" value="Alg14"/>
    <property type="match status" value="1"/>
</dbReference>
<keyword evidence="7 11" id="KW-0256">Endoplasmic reticulum</keyword>
<evidence type="ECO:0000256" key="10">
    <source>
        <dbReference type="ARBA" id="ARBA00032062"/>
    </source>
</evidence>
<evidence type="ECO:0000256" key="8">
    <source>
        <dbReference type="ARBA" id="ARBA00022989"/>
    </source>
</evidence>
<name>A0A2U9R084_PICKU</name>
<keyword evidence="9 11" id="KW-0472">Membrane</keyword>
<comment type="subcellular location">
    <subcellularLocation>
        <location evidence="1 11">Endoplasmic reticulum membrane</location>
        <topology evidence="1 11">Single-pass membrane protein</topology>
    </subcellularLocation>
    <subcellularLocation>
        <location evidence="2">Nucleus membrane</location>
        <topology evidence="2">Single-pass membrane protein</topology>
    </subcellularLocation>
</comment>
<keyword evidence="8 11" id="KW-1133">Transmembrane helix</keyword>
<comment type="function">
    <text evidence="11">Involved in protein N-glycosylation. Essential for the second step of the dolichol-linked oligosaccharide pathway. Anchors the catalytic subunit ALG13 to the ER.</text>
</comment>
<evidence type="ECO:0000313" key="13">
    <source>
        <dbReference type="Proteomes" id="UP000249293"/>
    </source>
</evidence>